<dbReference type="RefSeq" id="WP_204964344.1">
    <property type="nucleotide sequence ID" value="NZ_BAAAUR010000004.1"/>
</dbReference>
<dbReference type="InterPro" id="IPR011335">
    <property type="entry name" value="Restrct_endonuc-II-like"/>
</dbReference>
<dbReference type="EMBL" id="BSER01000007">
    <property type="protein sequence ID" value="GLJ94875.1"/>
    <property type="molecule type" value="Genomic_DNA"/>
</dbReference>
<keyword evidence="2" id="KW-1185">Reference proteome</keyword>
<dbReference type="Gene3D" id="3.40.960.10">
    <property type="entry name" value="VSR Endonuclease"/>
    <property type="match status" value="1"/>
</dbReference>
<reference evidence="1" key="2">
    <citation type="submission" date="2023-01" db="EMBL/GenBank/DDBJ databases">
        <authorList>
            <person name="Sun Q."/>
            <person name="Evtushenko L."/>
        </authorList>
    </citation>
    <scope>NUCLEOTIDE SEQUENCE</scope>
    <source>
        <strain evidence="1">VKM Ac-1940</strain>
    </source>
</reference>
<dbReference type="AlphaFoldDB" id="A0A9W6M5R6"/>
<sequence>MRRPAPYHRLLPTGVPISLLHRADLRATGATGRQITDAVRDGRLLRLRRDRYLPAGAHPTVCAAARWGGRVDCVSVLQLFGVFVRETGSLHVQMAPDASRVPRPDDAAQVIRHWRTSRAAADATLAPLDEALLAAVRCQRPRDAIATLDSAWHLGVVDEARLNELFARLPRRYRSLRRLLDRRAESGTETLVRLMLRAIGCGIELQVSIDGVGRVDLLVDAWLLIECDSEAHHGTWQDHKRDRRRDAAAVALGYTPLRLLAEDILYRPEWVADLLRRTIATGPAGRRAFGSPEKRAR</sequence>
<dbReference type="Proteomes" id="UP001142291">
    <property type="component" value="Unassembled WGS sequence"/>
</dbReference>
<dbReference type="SUPFAM" id="SSF52980">
    <property type="entry name" value="Restriction endonuclease-like"/>
    <property type="match status" value="1"/>
</dbReference>
<gene>
    <name evidence="1" type="ORF">GCM10017591_09370</name>
</gene>
<name>A0A9W6M5R6_9MICO</name>
<reference evidence="1" key="1">
    <citation type="journal article" date="2014" name="Int. J. Syst. Evol. Microbiol.">
        <title>Complete genome sequence of Corynebacterium casei LMG S-19264T (=DSM 44701T), isolated from a smear-ripened cheese.</title>
        <authorList>
            <consortium name="US DOE Joint Genome Institute (JGI-PGF)"/>
            <person name="Walter F."/>
            <person name="Albersmeier A."/>
            <person name="Kalinowski J."/>
            <person name="Ruckert C."/>
        </authorList>
    </citation>
    <scope>NUCLEOTIDE SEQUENCE</scope>
    <source>
        <strain evidence="1">VKM Ac-1940</strain>
    </source>
</reference>
<accession>A0A9W6M5R6</accession>
<comment type="caution">
    <text evidence="1">The sequence shown here is derived from an EMBL/GenBank/DDBJ whole genome shotgun (WGS) entry which is preliminary data.</text>
</comment>
<protein>
    <recommendedName>
        <fullName evidence="3">DUF559 domain-containing protein</fullName>
    </recommendedName>
</protein>
<organism evidence="1 2">
    <name type="scientific">Microbacterium dextranolyticum</name>
    <dbReference type="NCBI Taxonomy" id="36806"/>
    <lineage>
        <taxon>Bacteria</taxon>
        <taxon>Bacillati</taxon>
        <taxon>Actinomycetota</taxon>
        <taxon>Actinomycetes</taxon>
        <taxon>Micrococcales</taxon>
        <taxon>Microbacteriaceae</taxon>
        <taxon>Microbacterium</taxon>
    </lineage>
</organism>
<evidence type="ECO:0008006" key="3">
    <source>
        <dbReference type="Google" id="ProtNLM"/>
    </source>
</evidence>
<evidence type="ECO:0000313" key="1">
    <source>
        <dbReference type="EMBL" id="GLJ94875.1"/>
    </source>
</evidence>
<evidence type="ECO:0000313" key="2">
    <source>
        <dbReference type="Proteomes" id="UP001142291"/>
    </source>
</evidence>
<proteinExistence type="predicted"/>